<proteinExistence type="predicted"/>
<dbReference type="AlphaFoldDB" id="A0A7I8LGY1"/>
<reference evidence="1" key="1">
    <citation type="submission" date="2020-02" db="EMBL/GenBank/DDBJ databases">
        <authorList>
            <person name="Scholz U."/>
            <person name="Mascher M."/>
            <person name="Fiebig A."/>
        </authorList>
    </citation>
    <scope>NUCLEOTIDE SEQUENCE</scope>
</reference>
<keyword evidence="2" id="KW-1185">Reference proteome</keyword>
<evidence type="ECO:0000313" key="1">
    <source>
        <dbReference type="EMBL" id="CAA7409289.1"/>
    </source>
</evidence>
<dbReference type="OrthoDB" id="66620at2759"/>
<dbReference type="Proteomes" id="UP000663760">
    <property type="component" value="Chromosome 16"/>
</dbReference>
<dbReference type="EMBL" id="LR746279">
    <property type="protein sequence ID" value="CAA7409289.1"/>
    <property type="molecule type" value="Genomic_DNA"/>
</dbReference>
<accession>A0A7I8LGY1</accession>
<sequence length="119" mass="13437">MAAGDLTHSGGSSSRSWARCVSGSFRELGSNPSDLFHSRGHDEDDEADLQRAALERLLGSRREFVPQKSVDDDAVDVATLGDLDKKILVEHFPQVVEEENERLPRLRKRMERLIFLFTI</sequence>
<evidence type="ECO:0000313" key="2">
    <source>
        <dbReference type="Proteomes" id="UP000663760"/>
    </source>
</evidence>
<organism evidence="1 2">
    <name type="scientific">Spirodela intermedia</name>
    <name type="common">Intermediate duckweed</name>
    <dbReference type="NCBI Taxonomy" id="51605"/>
    <lineage>
        <taxon>Eukaryota</taxon>
        <taxon>Viridiplantae</taxon>
        <taxon>Streptophyta</taxon>
        <taxon>Embryophyta</taxon>
        <taxon>Tracheophyta</taxon>
        <taxon>Spermatophyta</taxon>
        <taxon>Magnoliopsida</taxon>
        <taxon>Liliopsida</taxon>
        <taxon>Araceae</taxon>
        <taxon>Lemnoideae</taxon>
        <taxon>Spirodela</taxon>
    </lineage>
</organism>
<gene>
    <name evidence="1" type="ORF">SI8410_16019967</name>
</gene>
<protein>
    <submittedName>
        <fullName evidence="1">Uncharacterized protein</fullName>
    </submittedName>
</protein>
<name>A0A7I8LGY1_SPIIN</name>